<evidence type="ECO:0000313" key="1">
    <source>
        <dbReference type="EMBL" id="KAG5378355.1"/>
    </source>
</evidence>
<keyword evidence="2" id="KW-1185">Reference proteome</keyword>
<protein>
    <submittedName>
        <fullName evidence="1">Uncharacterized protein</fullName>
    </submittedName>
</protein>
<sequence length="115" mass="13140">MGAHDPTLHNLASPLSEVLRSPKSTLFLRFVKPRNVKQVDPSHPVPYRSGFVFERVMAGQVRTGCGPQNGRPNSYRKTCRSLRIGPRDIKLQTDIWLLNASRHDSKRFISFMTHQ</sequence>
<name>A0ABQ7KY05_BRACM</name>
<dbReference type="EMBL" id="JADBGQ010000009">
    <property type="protein sequence ID" value="KAG5378355.1"/>
    <property type="molecule type" value="Genomic_DNA"/>
</dbReference>
<evidence type="ECO:0000313" key="2">
    <source>
        <dbReference type="Proteomes" id="UP000823674"/>
    </source>
</evidence>
<comment type="caution">
    <text evidence="1">The sequence shown here is derived from an EMBL/GenBank/DDBJ whole genome shotgun (WGS) entry which is preliminary data.</text>
</comment>
<accession>A0ABQ7KY05</accession>
<dbReference type="Proteomes" id="UP000823674">
    <property type="component" value="Chromosome A07"/>
</dbReference>
<gene>
    <name evidence="1" type="primary">A07p010220.1_BraROA</name>
    <name evidence="1" type="ORF">IGI04_026197</name>
</gene>
<proteinExistence type="predicted"/>
<organism evidence="1 2">
    <name type="scientific">Brassica rapa subsp. trilocularis</name>
    <dbReference type="NCBI Taxonomy" id="1813537"/>
    <lineage>
        <taxon>Eukaryota</taxon>
        <taxon>Viridiplantae</taxon>
        <taxon>Streptophyta</taxon>
        <taxon>Embryophyta</taxon>
        <taxon>Tracheophyta</taxon>
        <taxon>Spermatophyta</taxon>
        <taxon>Magnoliopsida</taxon>
        <taxon>eudicotyledons</taxon>
        <taxon>Gunneridae</taxon>
        <taxon>Pentapetalae</taxon>
        <taxon>rosids</taxon>
        <taxon>malvids</taxon>
        <taxon>Brassicales</taxon>
        <taxon>Brassicaceae</taxon>
        <taxon>Brassiceae</taxon>
        <taxon>Brassica</taxon>
    </lineage>
</organism>
<reference evidence="1 2" key="1">
    <citation type="submission" date="2021-03" db="EMBL/GenBank/DDBJ databases">
        <authorList>
            <person name="King G.J."/>
            <person name="Bancroft I."/>
            <person name="Baten A."/>
            <person name="Bloomfield J."/>
            <person name="Borpatragohain P."/>
            <person name="He Z."/>
            <person name="Irish N."/>
            <person name="Irwin J."/>
            <person name="Liu K."/>
            <person name="Mauleon R.P."/>
            <person name="Moore J."/>
            <person name="Morris R."/>
            <person name="Ostergaard L."/>
            <person name="Wang B."/>
            <person name="Wells R."/>
        </authorList>
    </citation>
    <scope>NUCLEOTIDE SEQUENCE [LARGE SCALE GENOMIC DNA]</scope>
    <source>
        <strain evidence="1">R-o-18</strain>
        <tissue evidence="1">Leaf</tissue>
    </source>
</reference>